<comment type="caution">
    <text evidence="1">The sequence shown here is derived from an EMBL/GenBank/DDBJ whole genome shotgun (WGS) entry which is preliminary data.</text>
</comment>
<name>A0A9Q4B0M1_SALAG</name>
<reference evidence="1" key="1">
    <citation type="submission" date="2020-06" db="EMBL/GenBank/DDBJ databases">
        <title>Insight into the genomes of haloalkaliphilic bacilli from Kenyan soda lakes.</title>
        <authorList>
            <person name="Mwirichia R."/>
            <person name="Villamizar G.C."/>
            <person name="Poehlein A."/>
            <person name="Mugweru J."/>
            <person name="Kipnyargis A."/>
            <person name="Kiplimo D."/>
            <person name="Orwa P."/>
            <person name="Daniel R."/>
        </authorList>
    </citation>
    <scope>NUCLEOTIDE SEQUENCE</scope>
    <source>
        <strain evidence="1">B1096_S55</strain>
    </source>
</reference>
<dbReference type="RefSeq" id="WP_257820806.1">
    <property type="nucleotide sequence ID" value="NZ_JABXYM010000001.1"/>
</dbReference>
<dbReference type="PANTHER" id="PTHR45569:SF1">
    <property type="entry name" value="SENSOR PROTEIN KDPD"/>
    <property type="match status" value="1"/>
</dbReference>
<evidence type="ECO:0008006" key="3">
    <source>
        <dbReference type="Google" id="ProtNLM"/>
    </source>
</evidence>
<gene>
    <name evidence="1" type="ORF">HXA33_06195</name>
</gene>
<dbReference type="GO" id="GO:0005886">
    <property type="term" value="C:plasma membrane"/>
    <property type="evidence" value="ECO:0007669"/>
    <property type="project" value="TreeGrafter"/>
</dbReference>
<organism evidence="1 2">
    <name type="scientific">Salipaludibacillus agaradhaerens</name>
    <name type="common">Bacillus agaradhaerens</name>
    <dbReference type="NCBI Taxonomy" id="76935"/>
    <lineage>
        <taxon>Bacteria</taxon>
        <taxon>Bacillati</taxon>
        <taxon>Bacillota</taxon>
        <taxon>Bacilli</taxon>
        <taxon>Bacillales</taxon>
        <taxon>Bacillaceae</taxon>
    </lineage>
</organism>
<dbReference type="PANTHER" id="PTHR45569">
    <property type="entry name" value="SENSOR PROTEIN KDPD"/>
    <property type="match status" value="1"/>
</dbReference>
<sequence length="214" mass="24532">MEKRILICIAYYKNAEMLLKRGTELAKGLNGFCYALTITRDIDETQYEYSHEMEIIEALASKYNVPLLKESIYGRKIADIISHVTVDNNMNHVIIGQPVQNKWDMIVKGSLVNDLLTKLKQVDLTIVEVSKEKVQYVSEYEAGTSAFVFKEDGIYKLSLDRPKSFVLEGIFYQSTKTDFQTGIFKSKKHNEVFVLSIIDGEIKWKSNEKLLATN</sequence>
<dbReference type="EMBL" id="JABXYM010000001">
    <property type="protein sequence ID" value="MCR6096134.1"/>
    <property type="molecule type" value="Genomic_DNA"/>
</dbReference>
<dbReference type="GO" id="GO:0000155">
    <property type="term" value="F:phosphorelay sensor kinase activity"/>
    <property type="evidence" value="ECO:0007669"/>
    <property type="project" value="TreeGrafter"/>
</dbReference>
<accession>A0A9Q4B0M1</accession>
<protein>
    <recommendedName>
        <fullName evidence="3">Osmosensitive K+ channel histidine kinase</fullName>
    </recommendedName>
</protein>
<keyword evidence="2" id="KW-1185">Reference proteome</keyword>
<evidence type="ECO:0000313" key="2">
    <source>
        <dbReference type="Proteomes" id="UP001057753"/>
    </source>
</evidence>
<evidence type="ECO:0000313" key="1">
    <source>
        <dbReference type="EMBL" id="MCR6096134.1"/>
    </source>
</evidence>
<dbReference type="InterPro" id="IPR052023">
    <property type="entry name" value="Histidine_kinase_KdpD"/>
</dbReference>
<dbReference type="AlphaFoldDB" id="A0A9Q4B0M1"/>
<dbReference type="SUPFAM" id="SSF52402">
    <property type="entry name" value="Adenine nucleotide alpha hydrolases-like"/>
    <property type="match status" value="1"/>
</dbReference>
<dbReference type="Proteomes" id="UP001057753">
    <property type="component" value="Unassembled WGS sequence"/>
</dbReference>
<proteinExistence type="predicted"/>